<dbReference type="EMBL" id="AMCZ02000006">
    <property type="protein sequence ID" value="EWC42018.1"/>
    <property type="molecule type" value="Genomic_DNA"/>
</dbReference>
<dbReference type="CDD" id="cd00293">
    <property type="entry name" value="USP-like"/>
    <property type="match status" value="1"/>
</dbReference>
<feature type="domain" description="UspA" evidence="2">
    <location>
        <begin position="1"/>
        <end position="146"/>
    </location>
</feature>
<dbReference type="InterPro" id="IPR006016">
    <property type="entry name" value="UspA"/>
</dbReference>
<accession>A0A061JTR3</accession>
<organism evidence="3 4">
    <name type="scientific">Stutzerimonas stutzeri KOS6</name>
    <dbReference type="NCBI Taxonomy" id="1218352"/>
    <lineage>
        <taxon>Bacteria</taxon>
        <taxon>Pseudomonadati</taxon>
        <taxon>Pseudomonadota</taxon>
        <taxon>Gammaproteobacteria</taxon>
        <taxon>Pseudomonadales</taxon>
        <taxon>Pseudomonadaceae</taxon>
        <taxon>Stutzerimonas</taxon>
    </lineage>
</organism>
<evidence type="ECO:0000313" key="3">
    <source>
        <dbReference type="EMBL" id="EWC42018.1"/>
    </source>
</evidence>
<sequence>MYSRLLVPLDGSPTANLALHHASVLARLSGATIILLHVIEEMKHSNGFERPRIYIEKVRPGFLAAGQKLLDEAALRLRQEGLTVETVLLESKGERVSVLIAQQALATECELVVLGTHGRRGVDRLLLGSDAEQLARIAPVPVMLVRQPHSVIATATPGHGGMPA</sequence>
<dbReference type="AlphaFoldDB" id="A0A061JTR3"/>
<proteinExistence type="inferred from homology"/>
<protein>
    <submittedName>
        <fullName evidence="3">Universal stress protein UspA</fullName>
    </submittedName>
</protein>
<dbReference type="Pfam" id="PF00582">
    <property type="entry name" value="Usp"/>
    <property type="match status" value="1"/>
</dbReference>
<dbReference type="InterPro" id="IPR006015">
    <property type="entry name" value="Universal_stress_UspA"/>
</dbReference>
<comment type="similarity">
    <text evidence="1">Belongs to the universal stress protein A family.</text>
</comment>
<reference evidence="3 4" key="1">
    <citation type="journal article" date="2013" name="Genome Announc.">
        <title>Draft Genome of the Nitrogen-Fixing Bacterium Pseudomonas stutzeri Strain KOS6 Isolated from Industrial Hydrocarbon Sludge.</title>
        <authorList>
            <person name="Grigoryeva T.V."/>
            <person name="Laikov A.V."/>
            <person name="Naumova R.P."/>
            <person name="Manolov A.I."/>
            <person name="Larin A.K."/>
            <person name="Karpova I.Y."/>
            <person name="Semashko T.A."/>
            <person name="Alexeev D.G."/>
            <person name="Kostryukova E.S."/>
            <person name="Muller R."/>
            <person name="Govorun V.M."/>
        </authorList>
    </citation>
    <scope>NUCLEOTIDE SEQUENCE [LARGE SCALE GENOMIC DNA]</scope>
    <source>
        <strain evidence="3 4">KOS6</strain>
    </source>
</reference>
<name>A0A061JTR3_STUST</name>
<dbReference type="Gene3D" id="3.40.50.620">
    <property type="entry name" value="HUPs"/>
    <property type="match status" value="1"/>
</dbReference>
<dbReference type="eggNOG" id="COG0589">
    <property type="taxonomic scope" value="Bacteria"/>
</dbReference>
<dbReference type="RefSeq" id="WP_003296534.1">
    <property type="nucleotide sequence ID" value="NZ_KK020675.1"/>
</dbReference>
<dbReference type="OrthoDB" id="9792500at2"/>
<evidence type="ECO:0000256" key="1">
    <source>
        <dbReference type="ARBA" id="ARBA00008791"/>
    </source>
</evidence>
<dbReference type="InterPro" id="IPR014729">
    <property type="entry name" value="Rossmann-like_a/b/a_fold"/>
</dbReference>
<dbReference type="PANTHER" id="PTHR46268">
    <property type="entry name" value="STRESS RESPONSE PROTEIN NHAX"/>
    <property type="match status" value="1"/>
</dbReference>
<dbReference type="HOGENOM" id="CLU_049301_11_0_6"/>
<dbReference type="SUPFAM" id="SSF52402">
    <property type="entry name" value="Adenine nucleotide alpha hydrolases-like"/>
    <property type="match status" value="1"/>
</dbReference>
<evidence type="ECO:0000313" key="4">
    <source>
        <dbReference type="Proteomes" id="UP000026923"/>
    </source>
</evidence>
<dbReference type="PANTHER" id="PTHR46268:SF6">
    <property type="entry name" value="UNIVERSAL STRESS PROTEIN UP12"/>
    <property type="match status" value="1"/>
</dbReference>
<dbReference type="PRINTS" id="PR01438">
    <property type="entry name" value="UNVRSLSTRESS"/>
</dbReference>
<comment type="caution">
    <text evidence="3">The sequence shown here is derived from an EMBL/GenBank/DDBJ whole genome shotgun (WGS) entry which is preliminary data.</text>
</comment>
<dbReference type="Proteomes" id="UP000026923">
    <property type="component" value="Unassembled WGS sequence"/>
</dbReference>
<evidence type="ECO:0000259" key="2">
    <source>
        <dbReference type="Pfam" id="PF00582"/>
    </source>
</evidence>
<gene>
    <name evidence="3" type="ORF">B597_007070</name>
</gene>